<dbReference type="InterPro" id="IPR005930">
    <property type="entry name" value="Pyruv_COase"/>
</dbReference>
<evidence type="ECO:0000313" key="18">
    <source>
        <dbReference type="EMBL" id="CBK23311.2"/>
    </source>
</evidence>
<feature type="binding site" evidence="10">
    <location>
        <position position="139"/>
    </location>
    <ligand>
        <name>ATP</name>
        <dbReference type="ChEBI" id="CHEBI:30616"/>
    </ligand>
</feature>
<dbReference type="Gene3D" id="2.40.50.100">
    <property type="match status" value="1"/>
</dbReference>
<dbReference type="Gene3D" id="3.30.470.20">
    <property type="entry name" value="ATP-grasp fold, B domain"/>
    <property type="match status" value="1"/>
</dbReference>
<dbReference type="PANTHER" id="PTHR43778:SF2">
    <property type="entry name" value="PYRUVATE CARBOXYLASE, MITOCHONDRIAL"/>
    <property type="match status" value="1"/>
</dbReference>
<dbReference type="Pfam" id="PF00289">
    <property type="entry name" value="Biotin_carb_N"/>
    <property type="match status" value="1"/>
</dbReference>
<dbReference type="Gene3D" id="3.10.600.10">
    <property type="entry name" value="pyruvate carboxylase f1077a mutant domain"/>
    <property type="match status" value="1"/>
</dbReference>
<dbReference type="SUPFAM" id="SSF51246">
    <property type="entry name" value="Rudiment single hybrid motif"/>
    <property type="match status" value="1"/>
</dbReference>
<feature type="domain" description="Biotin carboxylation" evidence="16">
    <location>
        <begin position="23"/>
        <end position="472"/>
    </location>
</feature>
<keyword evidence="18" id="KW-0670">Pyruvate</keyword>
<dbReference type="InterPro" id="IPR000891">
    <property type="entry name" value="PYR_CT"/>
</dbReference>
<dbReference type="InterPro" id="IPR055268">
    <property type="entry name" value="PCB-like"/>
</dbReference>
<dbReference type="InterPro" id="IPR011053">
    <property type="entry name" value="Single_hybrid_motif"/>
</dbReference>
<dbReference type="GeneID" id="24920312"/>
<dbReference type="InterPro" id="IPR000089">
    <property type="entry name" value="Biotin_lipoyl"/>
</dbReference>
<evidence type="ECO:0000256" key="6">
    <source>
        <dbReference type="ARBA" id="ARBA00022840"/>
    </source>
</evidence>
<dbReference type="SMART" id="SM00878">
    <property type="entry name" value="Biotin_carb_C"/>
    <property type="match status" value="1"/>
</dbReference>
<feature type="domain" description="Pyruvate carboxyltransferase" evidence="17">
    <location>
        <begin position="550"/>
        <end position="819"/>
    </location>
</feature>
<dbReference type="GO" id="GO:0004736">
    <property type="term" value="F:pyruvate carboxylase activity"/>
    <property type="evidence" value="ECO:0007669"/>
    <property type="project" value="UniProtKB-EC"/>
</dbReference>
<feature type="binding site" evidence="10">
    <location>
        <position position="893"/>
    </location>
    <ligand>
        <name>substrate</name>
    </ligand>
</feature>
<evidence type="ECO:0000256" key="11">
    <source>
        <dbReference type="PIRSR" id="PIRSR001594-3"/>
    </source>
</evidence>
<dbReference type="NCBIfam" id="NF009554">
    <property type="entry name" value="PRK12999.1"/>
    <property type="match status" value="1"/>
</dbReference>
<evidence type="ECO:0000259" key="16">
    <source>
        <dbReference type="PROSITE" id="PS50979"/>
    </source>
</evidence>
<sequence>MFKLGTSSSILSKCGWRLLSKRSFEKVMAANRGEIAVRVMRAARELSLKTVAIYSYEDRYNMHRSKADECYMLSKEKSAIGAYLDIPTIVDIAKKNGVSAIHPGYGFLSENAEFAKAVEDAGIVFIGPTVENLRMMADKTSARKVAIDHGIPVVPGTPDPVATYEQALSFCNEVGYPVIIKAAFGGGGKGMRVVRSEQELKQNFELASREALSAFGNGTIFLERYLEEPRHIEVQVIGDGTGRVVHLYERDCSVQRRHQKVIENAPAVNLDPAIRDGILQSACRLCSLIKYRSAGTVEFLVDKQGRYYFMEVNPRIQVEHTVSEEITGINIVQKQIQLAQGYSFEELGLQQDKITTRGYSIQARITTENPSKNFQPDTGVLSTFEMAAGQGFRLDGIGYQGYEVTPHYDSLLVKMTTRGLTWEEAMDRAYSGLNEFKVDGVKTNIPFLLNVLRNPIYRSGKATTFFIEQNPELLKARDEHENPEKVVNYLANLIVNGHPSELGATGPAPAPTDPTVPPTPPGAIPAGLRDVFLKEGPKGFAKAVRAHKGLLLTDTTWRDGHQSLLATRMRTRDILAIAPATARMLPNLFSLECWGGATFDVAMRFLHECPWDRLAKMRELVPNIPFQMLLRGANAVGYSAYADNVNYKFCEMAVKMGMDVFRVFDSLNYIENMRLGIDCVGAAGGIIEATACYTGDCASPNETKYTVDYYLDYVRKLVDLGIHVLNIKDMAGLLTPQAAKLLVGSIRREFPDLPIHIHTHDTAGTGVYSMIECAKAGADAVDVAIDSMSGMTSQPSMGAVVAALKNTELDTGISLETVQTLNDYWNDVRGVYAPFESGQKSGSSDVYLHEMPGGQYTNLMYQSQQLGLSGQWPLVKRAYEEANELCGDIIKVTPSSKVVGDLANFMVQNKLTKKDVLERAEQLNFPTSVIEYFQGYLGIPEPWGFPEPFRSRVLKGRKLPNGKDRLEGRPGASLPPYDLEGTKKMLAEKYGESRAQDHDVLSYALYPRVFQDWKDFEDRNGDISTLPTRYFLQPMKSDEEITVDVSPSKRMYIRYKGMSEVNKQGQREVNFQIDGRPHTVVVNDIKASASVKRREQAQEGNKAQVGSPMTGAVVEVKVEAGKKVKAGEPICILSAAKMETVVAAPFSGILKRVIVEKGEKLKAGDLLVEIESEKK</sequence>
<evidence type="ECO:0000259" key="17">
    <source>
        <dbReference type="PROSITE" id="PS50991"/>
    </source>
</evidence>
<evidence type="ECO:0000256" key="13">
    <source>
        <dbReference type="SAM" id="MobiDB-lite"/>
    </source>
</evidence>
<dbReference type="AlphaFoldDB" id="D8M5H2"/>
<dbReference type="InterPro" id="IPR011054">
    <property type="entry name" value="Rudment_hybrid_motif"/>
</dbReference>
<dbReference type="PROSITE" id="PS00866">
    <property type="entry name" value="CPSASE_1"/>
    <property type="match status" value="1"/>
</dbReference>
<feature type="binding site" description="via carbamate group" evidence="11">
    <location>
        <position position="728"/>
    </location>
    <ligand>
        <name>Mn(2+)</name>
        <dbReference type="ChEBI" id="CHEBI:29035"/>
    </ligand>
</feature>
<comment type="catalytic activity">
    <reaction evidence="8">
        <text>hydrogencarbonate + pyruvate + ATP = oxaloacetate + ADP + phosphate + H(+)</text>
        <dbReference type="Rhea" id="RHEA:20844"/>
        <dbReference type="ChEBI" id="CHEBI:15361"/>
        <dbReference type="ChEBI" id="CHEBI:15378"/>
        <dbReference type="ChEBI" id="CHEBI:16452"/>
        <dbReference type="ChEBI" id="CHEBI:17544"/>
        <dbReference type="ChEBI" id="CHEBI:30616"/>
        <dbReference type="ChEBI" id="CHEBI:43474"/>
        <dbReference type="ChEBI" id="CHEBI:456216"/>
        <dbReference type="EC" id="6.4.1.1"/>
    </reaction>
</comment>
<dbReference type="InterPro" id="IPR005479">
    <property type="entry name" value="CPAse_ATP-bd"/>
</dbReference>
<dbReference type="OrthoDB" id="196847at2759"/>
<dbReference type="GO" id="GO:0005524">
    <property type="term" value="F:ATP binding"/>
    <property type="evidence" value="ECO:0007669"/>
    <property type="project" value="UniProtKB-UniRule"/>
</dbReference>
<keyword evidence="4 11" id="KW-0479">Metal-binding</keyword>
<dbReference type="InterPro" id="IPR005482">
    <property type="entry name" value="Biotin_COase_C"/>
</dbReference>
<dbReference type="NCBIfam" id="TIGR01235">
    <property type="entry name" value="pyruv_carbox"/>
    <property type="match status" value="1"/>
</dbReference>
<dbReference type="FunFam" id="2.40.50.100:FF:000003">
    <property type="entry name" value="Acetyl-CoA carboxylase biotin carboxyl carrier protein"/>
    <property type="match status" value="1"/>
</dbReference>
<dbReference type="Gene3D" id="3.20.20.70">
    <property type="entry name" value="Aldolase class I"/>
    <property type="match status" value="1"/>
</dbReference>
<dbReference type="PROSITE" id="PS00867">
    <property type="entry name" value="CPSASE_2"/>
    <property type="match status" value="1"/>
</dbReference>
<evidence type="ECO:0000256" key="3">
    <source>
        <dbReference type="ARBA" id="ARBA00022598"/>
    </source>
</evidence>
<keyword evidence="5 8" id="KW-0547">Nucleotide-binding</keyword>
<dbReference type="RefSeq" id="XP_012897359.1">
    <property type="nucleotide sequence ID" value="XM_013041905.1"/>
</dbReference>
<dbReference type="NCBIfam" id="NF006761">
    <property type="entry name" value="PRK09282.1"/>
    <property type="match status" value="1"/>
</dbReference>
<keyword evidence="6 8" id="KW-0067">ATP-binding</keyword>
<evidence type="ECO:0000256" key="1">
    <source>
        <dbReference type="ARBA" id="ARBA00001953"/>
    </source>
</evidence>
<dbReference type="PROSITE" id="PS50968">
    <property type="entry name" value="BIOTINYL_LIPOYL"/>
    <property type="match status" value="1"/>
</dbReference>
<comment type="cofactor">
    <cofactor evidence="1 8">
        <name>biotin</name>
        <dbReference type="ChEBI" id="CHEBI:57586"/>
    </cofactor>
</comment>
<dbReference type="InterPro" id="IPR016185">
    <property type="entry name" value="PreATP-grasp_dom_sf"/>
</dbReference>
<dbReference type="PANTHER" id="PTHR43778">
    <property type="entry name" value="PYRUVATE CARBOXYLASE"/>
    <property type="match status" value="1"/>
</dbReference>
<keyword evidence="3 8" id="KW-0436">Ligase</keyword>
<evidence type="ECO:0000259" key="14">
    <source>
        <dbReference type="PROSITE" id="PS50968"/>
    </source>
</evidence>
<reference evidence="18" key="1">
    <citation type="submission" date="2010-02" db="EMBL/GenBank/DDBJ databases">
        <title>Sequencing and annotation of the Blastocystis hominis genome.</title>
        <authorList>
            <person name="Wincker P."/>
        </authorList>
    </citation>
    <scope>NUCLEOTIDE SEQUENCE</scope>
    <source>
        <strain evidence="18">Singapore isolate B</strain>
    </source>
</reference>
<dbReference type="PROSITE" id="PS50979">
    <property type="entry name" value="BC"/>
    <property type="match status" value="1"/>
</dbReference>
<name>D8M5H2_BLAHO</name>
<feature type="active site" evidence="9">
    <location>
        <position position="315"/>
    </location>
</feature>
<dbReference type="EMBL" id="FN668659">
    <property type="protein sequence ID" value="CBK23311.2"/>
    <property type="molecule type" value="Genomic_DNA"/>
</dbReference>
<dbReference type="CDD" id="cd06850">
    <property type="entry name" value="biotinyl_domain"/>
    <property type="match status" value="1"/>
</dbReference>
<dbReference type="CDD" id="cd07937">
    <property type="entry name" value="DRE_TIM_PC_TC_5S"/>
    <property type="match status" value="1"/>
</dbReference>
<feature type="modified residue" description="N6-carboxylysine" evidence="12">
    <location>
        <position position="728"/>
    </location>
</feature>
<evidence type="ECO:0000259" key="15">
    <source>
        <dbReference type="PROSITE" id="PS50975"/>
    </source>
</evidence>
<dbReference type="InterPro" id="IPR013785">
    <property type="entry name" value="Aldolase_TIM"/>
</dbReference>
<evidence type="ECO:0000256" key="12">
    <source>
        <dbReference type="PIRSR" id="PIRSR001594-4"/>
    </source>
</evidence>
<dbReference type="GO" id="GO:0005737">
    <property type="term" value="C:cytoplasm"/>
    <property type="evidence" value="ECO:0007669"/>
    <property type="project" value="TreeGrafter"/>
</dbReference>
<evidence type="ECO:0000256" key="4">
    <source>
        <dbReference type="ARBA" id="ARBA00022723"/>
    </source>
</evidence>
<dbReference type="FunFam" id="3.30.470.20:FF:000012">
    <property type="entry name" value="Pyruvate carboxylase"/>
    <property type="match status" value="1"/>
</dbReference>
<gene>
    <name evidence="18" type="ORF">GSBLH_T00003201001</name>
</gene>
<organism evidence="18">
    <name type="scientific">Blastocystis hominis</name>
    <dbReference type="NCBI Taxonomy" id="12968"/>
    <lineage>
        <taxon>Eukaryota</taxon>
        <taxon>Sar</taxon>
        <taxon>Stramenopiles</taxon>
        <taxon>Bigyra</taxon>
        <taxon>Opalozoa</taxon>
        <taxon>Opalinata</taxon>
        <taxon>Blastocystidae</taxon>
        <taxon>Blastocystis</taxon>
    </lineage>
</organism>
<dbReference type="PROSITE" id="PS50975">
    <property type="entry name" value="ATP_GRASP"/>
    <property type="match status" value="1"/>
</dbReference>
<accession>D8M5H2</accession>
<dbReference type="EC" id="6.4.1.1" evidence="2 8"/>
<feature type="binding site" evidence="11">
    <location>
        <position position="760"/>
    </location>
    <ligand>
        <name>Mn(2+)</name>
        <dbReference type="ChEBI" id="CHEBI:29035"/>
    </ligand>
</feature>
<keyword evidence="19" id="KW-1185">Reference proteome</keyword>
<dbReference type="InterPro" id="IPR005481">
    <property type="entry name" value="BC-like_N"/>
</dbReference>
<dbReference type="SUPFAM" id="SSF51230">
    <property type="entry name" value="Single hybrid motif"/>
    <property type="match status" value="1"/>
</dbReference>
<dbReference type="SUPFAM" id="SSF89000">
    <property type="entry name" value="post-HMGL domain-like"/>
    <property type="match status" value="1"/>
</dbReference>
<dbReference type="Pfam" id="PF02786">
    <property type="entry name" value="CPSase_L_D2"/>
    <property type="match status" value="1"/>
</dbReference>
<dbReference type="InterPro" id="IPR011761">
    <property type="entry name" value="ATP-grasp"/>
</dbReference>
<dbReference type="PROSITE" id="PS50991">
    <property type="entry name" value="PYR_CT"/>
    <property type="match status" value="1"/>
</dbReference>
<feature type="modified residue" description="N6-biotinyllysine" evidence="12">
    <location>
        <position position="1137"/>
    </location>
</feature>
<evidence type="ECO:0000256" key="7">
    <source>
        <dbReference type="ARBA" id="ARBA00023267"/>
    </source>
</evidence>
<protein>
    <recommendedName>
        <fullName evidence="2 8">Pyruvate carboxylase</fullName>
        <ecNumber evidence="2 8">6.4.1.1</ecNumber>
    </recommendedName>
</protein>
<dbReference type="OMA" id="AEACICY"/>
<dbReference type="InterPro" id="IPR003379">
    <property type="entry name" value="Carboxylase_cons_dom"/>
</dbReference>
<evidence type="ECO:0000256" key="10">
    <source>
        <dbReference type="PIRSR" id="PIRSR001594-2"/>
    </source>
</evidence>
<feature type="domain" description="ATP-grasp" evidence="15">
    <location>
        <begin position="143"/>
        <end position="340"/>
    </location>
</feature>
<keyword evidence="7 8" id="KW-0092">Biotin</keyword>
<feature type="binding site" evidence="10">
    <location>
        <position position="223"/>
    </location>
    <ligand>
        <name>ATP</name>
        <dbReference type="ChEBI" id="CHEBI:30616"/>
    </ligand>
</feature>
<dbReference type="SUPFAM" id="SSF52440">
    <property type="entry name" value="PreATP-grasp domain"/>
    <property type="match status" value="1"/>
</dbReference>
<dbReference type="InterPro" id="IPR011764">
    <property type="entry name" value="Biotin_carboxylation_dom"/>
</dbReference>
<dbReference type="SUPFAM" id="SSF56059">
    <property type="entry name" value="Glutathione synthetase ATP-binding domain-like"/>
    <property type="match status" value="1"/>
</dbReference>
<dbReference type="FunFam" id="3.30.1490.20:FF:000018">
    <property type="entry name" value="Biotin carboxylase"/>
    <property type="match status" value="1"/>
</dbReference>
<feature type="compositionally biased region" description="Pro residues" evidence="13">
    <location>
        <begin position="508"/>
        <end position="519"/>
    </location>
</feature>
<evidence type="ECO:0000256" key="2">
    <source>
        <dbReference type="ARBA" id="ARBA00013057"/>
    </source>
</evidence>
<dbReference type="FunFam" id="3.20.20.70:FF:000033">
    <property type="entry name" value="Pyruvate carboxylase"/>
    <property type="match status" value="1"/>
</dbReference>
<dbReference type="Pfam" id="PF02436">
    <property type="entry name" value="PYC_OADA"/>
    <property type="match status" value="1"/>
</dbReference>
<feature type="binding site" evidence="11">
    <location>
        <position position="559"/>
    </location>
    <ligand>
        <name>Mn(2+)</name>
        <dbReference type="ChEBI" id="CHEBI:29035"/>
    </ligand>
</feature>
<dbReference type="GO" id="GO:0006094">
    <property type="term" value="P:gluconeogenesis"/>
    <property type="evidence" value="ECO:0007669"/>
    <property type="project" value="InterPro"/>
</dbReference>
<dbReference type="SUPFAM" id="SSF51569">
    <property type="entry name" value="Aldolase"/>
    <property type="match status" value="1"/>
</dbReference>
<feature type="binding site" evidence="11">
    <location>
        <position position="758"/>
    </location>
    <ligand>
        <name>Mn(2+)</name>
        <dbReference type="ChEBI" id="CHEBI:29035"/>
    </ligand>
</feature>
<evidence type="ECO:0000256" key="5">
    <source>
        <dbReference type="ARBA" id="ARBA00022741"/>
    </source>
</evidence>
<dbReference type="Pfam" id="PF00364">
    <property type="entry name" value="Biotin_lipoyl"/>
    <property type="match status" value="1"/>
</dbReference>
<feature type="binding site" evidence="10">
    <location>
        <position position="258"/>
    </location>
    <ligand>
        <name>ATP</name>
        <dbReference type="ChEBI" id="CHEBI:30616"/>
    </ligand>
</feature>
<feature type="binding site" evidence="10">
    <location>
        <position position="631"/>
    </location>
    <ligand>
        <name>substrate</name>
    </ligand>
</feature>
<dbReference type="Pfam" id="PF00682">
    <property type="entry name" value="HMGL-like"/>
    <property type="match status" value="1"/>
</dbReference>
<evidence type="ECO:0000256" key="8">
    <source>
        <dbReference type="PIRNR" id="PIRNR001594"/>
    </source>
</evidence>
<dbReference type="InParanoid" id="D8M5H2"/>
<dbReference type="Proteomes" id="UP000008312">
    <property type="component" value="Unassembled WGS sequence"/>
</dbReference>
<evidence type="ECO:0000313" key="19">
    <source>
        <dbReference type="Proteomes" id="UP000008312"/>
    </source>
</evidence>
<feature type="domain" description="Lipoyl-binding" evidence="14">
    <location>
        <begin position="1096"/>
        <end position="1171"/>
    </location>
</feature>
<comment type="function">
    <text evidence="8">Catalyzes a 2-step reaction, involving the ATP-dependent carboxylation of the covalently attached biotin in the first step and the transfer of the carboxyl group to pyruvate in the second.</text>
</comment>
<dbReference type="PIRSF" id="PIRSF001594">
    <property type="entry name" value="Pyruv_carbox"/>
    <property type="match status" value="1"/>
</dbReference>
<dbReference type="GO" id="GO:0046872">
    <property type="term" value="F:metal ion binding"/>
    <property type="evidence" value="ECO:0007669"/>
    <property type="project" value="UniProtKB-KW"/>
</dbReference>
<proteinExistence type="predicted"/>
<evidence type="ECO:0000256" key="9">
    <source>
        <dbReference type="PIRSR" id="PIRSR001594-1"/>
    </source>
</evidence>
<dbReference type="Pfam" id="PF02785">
    <property type="entry name" value="Biotin_carb_C"/>
    <property type="match status" value="1"/>
</dbReference>
<feature type="region of interest" description="Disordered" evidence="13">
    <location>
        <begin position="500"/>
        <end position="519"/>
    </location>
</feature>